<evidence type="ECO:0008006" key="11">
    <source>
        <dbReference type="Google" id="ProtNLM"/>
    </source>
</evidence>
<dbReference type="InterPro" id="IPR017972">
    <property type="entry name" value="Cyt_P450_CS"/>
</dbReference>
<gene>
    <name evidence="9" type="ORF">KIW84_035187</name>
</gene>
<dbReference type="Gene3D" id="1.10.630.10">
    <property type="entry name" value="Cytochrome P450"/>
    <property type="match status" value="1"/>
</dbReference>
<evidence type="ECO:0000256" key="2">
    <source>
        <dbReference type="ARBA" id="ARBA00010617"/>
    </source>
</evidence>
<evidence type="ECO:0000313" key="10">
    <source>
        <dbReference type="Proteomes" id="UP001058974"/>
    </source>
</evidence>
<evidence type="ECO:0000256" key="4">
    <source>
        <dbReference type="ARBA" id="ARBA00022723"/>
    </source>
</evidence>
<comment type="subcellular location">
    <subcellularLocation>
        <location evidence="1">Membrane</location>
        <topology evidence="1">Single-pass membrane protein</topology>
    </subcellularLocation>
</comment>
<dbReference type="GO" id="GO:0016132">
    <property type="term" value="P:brassinosteroid biosynthetic process"/>
    <property type="evidence" value="ECO:0007669"/>
    <property type="project" value="TreeGrafter"/>
</dbReference>
<evidence type="ECO:0000256" key="6">
    <source>
        <dbReference type="ARBA" id="ARBA00023004"/>
    </source>
</evidence>
<dbReference type="GO" id="GO:0016125">
    <property type="term" value="P:sterol metabolic process"/>
    <property type="evidence" value="ECO:0007669"/>
    <property type="project" value="TreeGrafter"/>
</dbReference>
<comment type="caution">
    <text evidence="9">The sequence shown here is derived from an EMBL/GenBank/DDBJ whole genome shotgun (WGS) entry which is preliminary data.</text>
</comment>
<dbReference type="SUPFAM" id="SSF48264">
    <property type="entry name" value="Cytochrome P450"/>
    <property type="match status" value="1"/>
</dbReference>
<dbReference type="EMBL" id="JAMSHJ010000003">
    <property type="protein sequence ID" value="KAI5430944.1"/>
    <property type="molecule type" value="Genomic_DNA"/>
</dbReference>
<dbReference type="AlphaFoldDB" id="A0A9D5B6D1"/>
<dbReference type="InterPro" id="IPR001128">
    <property type="entry name" value="Cyt_P450"/>
</dbReference>
<dbReference type="PROSITE" id="PS00086">
    <property type="entry name" value="CYTOCHROME_P450"/>
    <property type="match status" value="1"/>
</dbReference>
<dbReference type="PRINTS" id="PR00463">
    <property type="entry name" value="EP450I"/>
</dbReference>
<dbReference type="Gramene" id="Psat03G0518700-T1">
    <property type="protein sequence ID" value="KAI5430944.1"/>
    <property type="gene ID" value="KIW84_035187"/>
</dbReference>
<keyword evidence="3" id="KW-0812">Transmembrane</keyword>
<protein>
    <recommendedName>
        <fullName evidence="11">Cytochrome P450</fullName>
    </recommendedName>
</protein>
<dbReference type="GO" id="GO:0016020">
    <property type="term" value="C:membrane"/>
    <property type="evidence" value="ECO:0007669"/>
    <property type="project" value="UniProtKB-SubCell"/>
</dbReference>
<keyword evidence="10" id="KW-1185">Reference proteome</keyword>
<keyword evidence="8" id="KW-0560">Oxidoreductase</keyword>
<feature type="binding site" description="axial binding residue" evidence="7">
    <location>
        <position position="311"/>
    </location>
    <ligand>
        <name>heme</name>
        <dbReference type="ChEBI" id="CHEBI:30413"/>
    </ligand>
    <ligandPart>
        <name>Fe</name>
        <dbReference type="ChEBI" id="CHEBI:18248"/>
    </ligandPart>
</feature>
<keyword evidence="7 8" id="KW-0349">Heme</keyword>
<reference evidence="9 10" key="1">
    <citation type="journal article" date="2022" name="Nat. Genet.">
        <title>Improved pea reference genome and pan-genome highlight genomic features and evolutionary characteristics.</title>
        <authorList>
            <person name="Yang T."/>
            <person name="Liu R."/>
            <person name="Luo Y."/>
            <person name="Hu S."/>
            <person name="Wang D."/>
            <person name="Wang C."/>
            <person name="Pandey M.K."/>
            <person name="Ge S."/>
            <person name="Xu Q."/>
            <person name="Li N."/>
            <person name="Li G."/>
            <person name="Huang Y."/>
            <person name="Saxena R.K."/>
            <person name="Ji Y."/>
            <person name="Li M."/>
            <person name="Yan X."/>
            <person name="He Y."/>
            <person name="Liu Y."/>
            <person name="Wang X."/>
            <person name="Xiang C."/>
            <person name="Varshney R.K."/>
            <person name="Ding H."/>
            <person name="Gao S."/>
            <person name="Zong X."/>
        </authorList>
    </citation>
    <scope>NUCLEOTIDE SEQUENCE [LARGE SCALE GENOMIC DNA]</scope>
    <source>
        <strain evidence="9 10">cv. Zhongwan 6</strain>
    </source>
</reference>
<keyword evidence="8" id="KW-0503">Monooxygenase</keyword>
<dbReference type="Pfam" id="PF00067">
    <property type="entry name" value="p450"/>
    <property type="match status" value="1"/>
</dbReference>
<evidence type="ECO:0000256" key="1">
    <source>
        <dbReference type="ARBA" id="ARBA00004167"/>
    </source>
</evidence>
<dbReference type="Proteomes" id="UP001058974">
    <property type="component" value="Chromosome 3"/>
</dbReference>
<dbReference type="GO" id="GO:0020037">
    <property type="term" value="F:heme binding"/>
    <property type="evidence" value="ECO:0007669"/>
    <property type="project" value="InterPro"/>
</dbReference>
<dbReference type="GO" id="GO:0004497">
    <property type="term" value="F:monooxygenase activity"/>
    <property type="evidence" value="ECO:0007669"/>
    <property type="project" value="UniProtKB-KW"/>
</dbReference>
<evidence type="ECO:0000256" key="8">
    <source>
        <dbReference type="RuleBase" id="RU000461"/>
    </source>
</evidence>
<keyword evidence="5" id="KW-0472">Membrane</keyword>
<dbReference type="InterPro" id="IPR036396">
    <property type="entry name" value="Cyt_P450_sf"/>
</dbReference>
<dbReference type="Gramene" id="Psat3g156720.1">
    <property type="protein sequence ID" value="Psat3g156720.1.cds"/>
    <property type="gene ID" value="Psat3g156720"/>
</dbReference>
<comment type="cofactor">
    <cofactor evidence="7">
        <name>heme</name>
        <dbReference type="ChEBI" id="CHEBI:30413"/>
    </cofactor>
</comment>
<comment type="similarity">
    <text evidence="2 8">Belongs to the cytochrome P450 family.</text>
</comment>
<keyword evidence="4 7" id="KW-0479">Metal-binding</keyword>
<dbReference type="InterPro" id="IPR002401">
    <property type="entry name" value="Cyt_P450_E_grp-I"/>
</dbReference>
<keyword evidence="5" id="KW-1133">Transmembrane helix</keyword>
<organism evidence="9 10">
    <name type="scientific">Pisum sativum</name>
    <name type="common">Garden pea</name>
    <name type="synonym">Lathyrus oleraceus</name>
    <dbReference type="NCBI Taxonomy" id="3888"/>
    <lineage>
        <taxon>Eukaryota</taxon>
        <taxon>Viridiplantae</taxon>
        <taxon>Streptophyta</taxon>
        <taxon>Embryophyta</taxon>
        <taxon>Tracheophyta</taxon>
        <taxon>Spermatophyta</taxon>
        <taxon>Magnoliopsida</taxon>
        <taxon>eudicotyledons</taxon>
        <taxon>Gunneridae</taxon>
        <taxon>Pentapetalae</taxon>
        <taxon>rosids</taxon>
        <taxon>fabids</taxon>
        <taxon>Fabales</taxon>
        <taxon>Fabaceae</taxon>
        <taxon>Papilionoideae</taxon>
        <taxon>50 kb inversion clade</taxon>
        <taxon>NPAAA clade</taxon>
        <taxon>Hologalegina</taxon>
        <taxon>IRL clade</taxon>
        <taxon>Fabeae</taxon>
        <taxon>Lathyrus</taxon>
    </lineage>
</organism>
<dbReference type="PANTHER" id="PTHR24286:SF159">
    <property type="entry name" value="CYTOCHROME P450, FAMILY 724, SUBFAMILY A, POLYPEPTIDE 1"/>
    <property type="match status" value="1"/>
</dbReference>
<dbReference type="GO" id="GO:0005506">
    <property type="term" value="F:iron ion binding"/>
    <property type="evidence" value="ECO:0007669"/>
    <property type="project" value="InterPro"/>
</dbReference>
<evidence type="ECO:0000313" key="9">
    <source>
        <dbReference type="EMBL" id="KAI5430944.1"/>
    </source>
</evidence>
<evidence type="ECO:0000256" key="3">
    <source>
        <dbReference type="ARBA" id="ARBA00022692"/>
    </source>
</evidence>
<dbReference type="GO" id="GO:0016705">
    <property type="term" value="F:oxidoreductase activity, acting on paired donors, with incorporation or reduction of molecular oxygen"/>
    <property type="evidence" value="ECO:0007669"/>
    <property type="project" value="InterPro"/>
</dbReference>
<evidence type="ECO:0000256" key="7">
    <source>
        <dbReference type="PIRSR" id="PIRSR602401-1"/>
    </source>
</evidence>
<evidence type="ECO:0000256" key="5">
    <source>
        <dbReference type="ARBA" id="ARBA00022989"/>
    </source>
</evidence>
<dbReference type="GO" id="GO:0010268">
    <property type="term" value="P:brassinosteroid homeostasis"/>
    <property type="evidence" value="ECO:0007669"/>
    <property type="project" value="TreeGrafter"/>
</dbReference>
<name>A0A9D5B6D1_PEA</name>
<proteinExistence type="inferred from homology"/>
<dbReference type="OrthoDB" id="3945418at2759"/>
<dbReference type="PRINTS" id="PR00385">
    <property type="entry name" value="P450"/>
</dbReference>
<sequence>MHKILGKYALILVTGELHKKLRSTVISFVSASKSESNFLHFVEMLAISRINSWGSNCKQVAFYREAKKFSINVMLKHLLNMNPNDPLASKILDNFEKYIKGFISLPLNFPGTIYSNAVKARLRLSSIIKDIIAERRKANNVEVEGVDLLNLILSKENLSDEEMVSIVLDLLFGGYETTSKLLSLIVYFLDGAPDALKCLKEEHEMIRKSKMEGELLNWEDYKKMEFTQNVINEAMRCGNVVKYLHRKATKDVKFKEFVIPAGWKVFPVLLAPHLDPNNFENPLEFNPFRWNVCCIGQEKKVAPFGGGPRLCPGADLAKVEIAFFLHHLILNYRWKMKTNDDPIAFPFVEFIGGLLLDLQPTTTTFGKQYL</sequence>
<dbReference type="PANTHER" id="PTHR24286">
    <property type="entry name" value="CYTOCHROME P450 26"/>
    <property type="match status" value="1"/>
</dbReference>
<keyword evidence="6 7" id="KW-0408">Iron</keyword>
<accession>A0A9D5B6D1</accession>